<name>U1FQS0_TRESO</name>
<dbReference type="PATRIC" id="fig|1125725.3.peg.95"/>
<dbReference type="EMBL" id="AVQI01000067">
    <property type="protein sequence ID" value="ERK00361.1"/>
    <property type="molecule type" value="Genomic_DNA"/>
</dbReference>
<feature type="transmembrane region" description="Helical" evidence="1">
    <location>
        <begin position="39"/>
        <end position="59"/>
    </location>
</feature>
<evidence type="ECO:0000313" key="5">
    <source>
        <dbReference type="Proteomes" id="UP000016646"/>
    </source>
</evidence>
<proteinExistence type="predicted"/>
<dbReference type="Proteomes" id="UP000016412">
    <property type="component" value="Unassembled WGS sequence"/>
</dbReference>
<dbReference type="EMBL" id="AUZJ01000002">
    <property type="protein sequence ID" value="ERF61846.1"/>
    <property type="molecule type" value="Genomic_DNA"/>
</dbReference>
<dbReference type="Proteomes" id="UP000016646">
    <property type="component" value="Unassembled WGS sequence"/>
</dbReference>
<evidence type="ECO:0000313" key="4">
    <source>
        <dbReference type="Proteomes" id="UP000016412"/>
    </source>
</evidence>
<evidence type="ECO:0000256" key="1">
    <source>
        <dbReference type="SAM" id="Phobius"/>
    </source>
</evidence>
<gene>
    <name evidence="3" type="ORF">HMPREF0860_1057</name>
    <name evidence="2" type="ORF">HMPREF1325_1839</name>
</gene>
<keyword evidence="5" id="KW-1185">Reference proteome</keyword>
<sequence>MKHIEIVMRTFCFCFGVLLALSIQVKIRAKNATEVFANALFAFIYIGATVILLVLPWALPLRN</sequence>
<comment type="caution">
    <text evidence="2">The sequence shown here is derived from an EMBL/GenBank/DDBJ whole genome shotgun (WGS) entry which is preliminary data.</text>
</comment>
<dbReference type="STRING" id="1125725.HMPREF1325_1839"/>
<evidence type="ECO:0000313" key="2">
    <source>
        <dbReference type="EMBL" id="ERF61846.1"/>
    </source>
</evidence>
<accession>U1FQS0</accession>
<dbReference type="AlphaFoldDB" id="U1FQS0"/>
<organism evidence="2 4">
    <name type="scientific">Treponema socranskii subsp. socranskii VPI DR56BR1116 = ATCC 35536</name>
    <dbReference type="NCBI Taxonomy" id="1125725"/>
    <lineage>
        <taxon>Bacteria</taxon>
        <taxon>Pseudomonadati</taxon>
        <taxon>Spirochaetota</taxon>
        <taxon>Spirochaetia</taxon>
        <taxon>Spirochaetales</taxon>
        <taxon>Treponemataceae</taxon>
        <taxon>Treponema</taxon>
    </lineage>
</organism>
<keyword evidence="1" id="KW-0812">Transmembrane</keyword>
<reference evidence="4 5" key="1">
    <citation type="submission" date="2013-08" db="EMBL/GenBank/DDBJ databases">
        <authorList>
            <person name="Durkin A.S."/>
            <person name="Haft D.R."/>
            <person name="McCorrison J."/>
            <person name="Torralba M."/>
            <person name="Gillis M."/>
            <person name="Haft D.H."/>
            <person name="Methe B."/>
            <person name="Sutton G."/>
            <person name="Nelson K.E."/>
        </authorList>
    </citation>
    <scope>NUCLEOTIDE SEQUENCE [LARGE SCALE GENOMIC DNA]</scope>
    <source>
        <strain evidence="3 5">ATCC 35536</strain>
        <strain evidence="2 4">VPI DR56BR1116</strain>
    </source>
</reference>
<keyword evidence="1" id="KW-0472">Membrane</keyword>
<protein>
    <submittedName>
        <fullName evidence="2">Uncharacterized protein</fullName>
    </submittedName>
</protein>
<keyword evidence="1" id="KW-1133">Transmembrane helix</keyword>
<evidence type="ECO:0000313" key="3">
    <source>
        <dbReference type="EMBL" id="ERK00361.1"/>
    </source>
</evidence>